<evidence type="ECO:0000256" key="1">
    <source>
        <dbReference type="ARBA" id="ARBA00004141"/>
    </source>
</evidence>
<evidence type="ECO:0000256" key="4">
    <source>
        <dbReference type="ARBA" id="ARBA00023136"/>
    </source>
</evidence>
<dbReference type="GO" id="GO:0005385">
    <property type="term" value="F:zinc ion transmembrane transporter activity"/>
    <property type="evidence" value="ECO:0007669"/>
    <property type="project" value="TreeGrafter"/>
</dbReference>
<dbReference type="GO" id="GO:0016020">
    <property type="term" value="C:membrane"/>
    <property type="evidence" value="ECO:0007669"/>
    <property type="project" value="UniProtKB-SubCell"/>
</dbReference>
<feature type="transmembrane region" description="Helical" evidence="5">
    <location>
        <begin position="344"/>
        <end position="363"/>
    </location>
</feature>
<feature type="transmembrane region" description="Helical" evidence="5">
    <location>
        <begin position="247"/>
        <end position="269"/>
    </location>
</feature>
<dbReference type="EMBL" id="CZPT02001737">
    <property type="protein sequence ID" value="SCU71804.1"/>
    <property type="molecule type" value="Genomic_DNA"/>
</dbReference>
<protein>
    <submittedName>
        <fullName evidence="6">ZIP Zinc transporter, putative</fullName>
    </submittedName>
</protein>
<dbReference type="Proteomes" id="UP000195570">
    <property type="component" value="Unassembled WGS sequence"/>
</dbReference>
<accession>A0A1G4IH84</accession>
<evidence type="ECO:0000256" key="3">
    <source>
        <dbReference type="ARBA" id="ARBA00022989"/>
    </source>
</evidence>
<feature type="transmembrane region" description="Helical" evidence="5">
    <location>
        <begin position="51"/>
        <end position="74"/>
    </location>
</feature>
<dbReference type="GeneID" id="92377325"/>
<feature type="transmembrane region" description="Helical" evidence="5">
    <location>
        <begin position="316"/>
        <end position="337"/>
    </location>
</feature>
<name>A0A1G4IH84_TRYEQ</name>
<evidence type="ECO:0000256" key="5">
    <source>
        <dbReference type="SAM" id="Phobius"/>
    </source>
</evidence>
<keyword evidence="4 5" id="KW-0472">Membrane</keyword>
<dbReference type="VEuPathDB" id="TriTrypDB:TEOVI_000338500"/>
<reference evidence="6" key="1">
    <citation type="submission" date="2016-09" db="EMBL/GenBank/DDBJ databases">
        <authorList>
            <person name="Hebert L."/>
            <person name="Moumen B."/>
        </authorList>
    </citation>
    <scope>NUCLEOTIDE SEQUENCE [LARGE SCALE GENOMIC DNA]</scope>
    <source>
        <strain evidence="6">OVI</strain>
    </source>
</reference>
<keyword evidence="2 5" id="KW-0812">Transmembrane</keyword>
<evidence type="ECO:0000313" key="7">
    <source>
        <dbReference type="Proteomes" id="UP000195570"/>
    </source>
</evidence>
<gene>
    <name evidence="6" type="ORF">TEOVI_000338500</name>
</gene>
<dbReference type="PANTHER" id="PTHR11040">
    <property type="entry name" value="ZINC/IRON TRANSPORTER"/>
    <property type="match status" value="1"/>
</dbReference>
<feature type="transmembrane region" description="Helical" evidence="5">
    <location>
        <begin position="6"/>
        <end position="30"/>
    </location>
</feature>
<evidence type="ECO:0000313" key="6">
    <source>
        <dbReference type="EMBL" id="SCU71804.1"/>
    </source>
</evidence>
<organism evidence="6 7">
    <name type="scientific">Trypanosoma equiperdum</name>
    <dbReference type="NCBI Taxonomy" id="5694"/>
    <lineage>
        <taxon>Eukaryota</taxon>
        <taxon>Discoba</taxon>
        <taxon>Euglenozoa</taxon>
        <taxon>Kinetoplastea</taxon>
        <taxon>Metakinetoplastina</taxon>
        <taxon>Trypanosomatida</taxon>
        <taxon>Trypanosomatidae</taxon>
        <taxon>Trypanosoma</taxon>
    </lineage>
</organism>
<dbReference type="PANTHER" id="PTHR11040:SF209">
    <property type="entry name" value="ZIP ZINC TRANSPORTER"/>
    <property type="match status" value="1"/>
</dbReference>
<dbReference type="InterPro" id="IPR003689">
    <property type="entry name" value="ZIP"/>
</dbReference>
<dbReference type="AlphaFoldDB" id="A0A1G4IH84"/>
<comment type="caution">
    <text evidence="6">The sequence shown here is derived from an EMBL/GenBank/DDBJ whole genome shotgun (WGS) entry which is preliminary data.</text>
</comment>
<keyword evidence="3 5" id="KW-1133">Transmembrane helix</keyword>
<sequence length="365" mass="38769">MLPFVALRVVAALVVTLFGVSGVVSPLLCLSNKCTTLFGGGTHTTFPHTLSLANCFAAGMLITIAVSHFFLHALEDAAARNADPSLVSLIMLSGILLPTVLDRIVDKKDGEESERNRSNGCCHGHGALLAQDDIHQGGRCGVPLVLLLMFFHAAMEGAVLGLEPDDPSLLTIVVPLCVHRILDGVAIGVAISKKLFLATSCSSEELLLLHADGIGECTHNAGRLHGGVASTEMCLVRKFDRKLRDELWRWPVLLWLAITPAVALISAVLCSSSSDAAGGHCVGKHRDRYCKGHRPIPHNDTRELFKSEHIRGIGSLNSLVGAAGGGLFLFAGLMTILREEVHGLAACVSLLLGVLVTLLLGRIEI</sequence>
<dbReference type="Pfam" id="PF02535">
    <property type="entry name" value="Zip"/>
    <property type="match status" value="1"/>
</dbReference>
<proteinExistence type="predicted"/>
<comment type="subcellular location">
    <subcellularLocation>
        <location evidence="1">Membrane</location>
        <topology evidence="1">Multi-pass membrane protein</topology>
    </subcellularLocation>
</comment>
<evidence type="ECO:0000256" key="2">
    <source>
        <dbReference type="ARBA" id="ARBA00022692"/>
    </source>
</evidence>
<dbReference type="RefSeq" id="XP_067082400.1">
    <property type="nucleotide sequence ID" value="XM_067226299.1"/>
</dbReference>
<keyword evidence="7" id="KW-1185">Reference proteome</keyword>